<evidence type="ECO:0000313" key="10">
    <source>
        <dbReference type="EMBL" id="SEB76143.1"/>
    </source>
</evidence>
<dbReference type="GO" id="GO:0005737">
    <property type="term" value="C:cytoplasm"/>
    <property type="evidence" value="ECO:0007669"/>
    <property type="project" value="TreeGrafter"/>
</dbReference>
<dbReference type="Gene3D" id="3.20.20.140">
    <property type="entry name" value="Metal-dependent hydrolases"/>
    <property type="match status" value="1"/>
</dbReference>
<dbReference type="GO" id="GO:0000105">
    <property type="term" value="P:L-histidine biosynthetic process"/>
    <property type="evidence" value="ECO:0007669"/>
    <property type="project" value="UniProtKB-UniRule"/>
</dbReference>
<feature type="domain" description="PHP" evidence="9">
    <location>
        <begin position="4"/>
        <end position="229"/>
    </location>
</feature>
<comment type="similarity">
    <text evidence="2 8">Belongs to the PHP hydrolase family. HisK subfamily.</text>
</comment>
<evidence type="ECO:0000256" key="1">
    <source>
        <dbReference type="ARBA" id="ARBA00004970"/>
    </source>
</evidence>
<evidence type="ECO:0000259" key="9">
    <source>
        <dbReference type="Pfam" id="PF02811"/>
    </source>
</evidence>
<evidence type="ECO:0000256" key="7">
    <source>
        <dbReference type="ARBA" id="ARBA00049158"/>
    </source>
</evidence>
<dbReference type="EMBL" id="FNSH01000001">
    <property type="protein sequence ID" value="SEB76143.1"/>
    <property type="molecule type" value="Genomic_DNA"/>
</dbReference>
<dbReference type="Proteomes" id="UP000183687">
    <property type="component" value="Unassembled WGS sequence"/>
</dbReference>
<keyword evidence="5 8" id="KW-0378">Hydrolase</keyword>
<protein>
    <recommendedName>
        <fullName evidence="3 8">Histidinol-phosphatase</fullName>
        <shortName evidence="8">HolPase</shortName>
        <ecNumber evidence="3 8">3.1.3.15</ecNumber>
    </recommendedName>
</protein>
<evidence type="ECO:0000256" key="6">
    <source>
        <dbReference type="ARBA" id="ARBA00023102"/>
    </source>
</evidence>
<dbReference type="NCBIfam" id="TIGR01856">
    <property type="entry name" value="hisJ_fam"/>
    <property type="match status" value="1"/>
</dbReference>
<keyword evidence="4 8" id="KW-0028">Amino-acid biosynthesis</keyword>
<comment type="caution">
    <text evidence="10">The sequence shown here is derived from an EMBL/GenBank/DDBJ whole genome shotgun (WGS) entry which is preliminary data.</text>
</comment>
<dbReference type="PANTHER" id="PTHR21039:SF0">
    <property type="entry name" value="HISTIDINOL-PHOSPHATASE"/>
    <property type="match status" value="1"/>
</dbReference>
<dbReference type="InterPro" id="IPR004013">
    <property type="entry name" value="PHP_dom"/>
</dbReference>
<dbReference type="GO" id="GO:0004401">
    <property type="term" value="F:histidinol-phosphatase activity"/>
    <property type="evidence" value="ECO:0007669"/>
    <property type="project" value="UniProtKB-UniRule"/>
</dbReference>
<evidence type="ECO:0000256" key="4">
    <source>
        <dbReference type="ARBA" id="ARBA00022605"/>
    </source>
</evidence>
<organism evidence="10 11">
    <name type="scientific">Atopobium minutum</name>
    <dbReference type="NCBI Taxonomy" id="1381"/>
    <lineage>
        <taxon>Bacteria</taxon>
        <taxon>Bacillati</taxon>
        <taxon>Actinomycetota</taxon>
        <taxon>Coriobacteriia</taxon>
        <taxon>Coriobacteriales</taxon>
        <taxon>Atopobiaceae</taxon>
        <taxon>Atopobium</taxon>
    </lineage>
</organism>
<evidence type="ECO:0000313" key="11">
    <source>
        <dbReference type="Proteomes" id="UP000183687"/>
    </source>
</evidence>
<dbReference type="AlphaFoldDB" id="A0AB38A6W8"/>
<dbReference type="EC" id="3.1.3.15" evidence="3 8"/>
<comment type="pathway">
    <text evidence="1 8">Amino-acid biosynthesis; L-histidine biosynthesis; L-histidine from 5-phospho-alpha-D-ribose 1-diphosphate: step 8/9.</text>
</comment>
<evidence type="ECO:0000256" key="8">
    <source>
        <dbReference type="RuleBase" id="RU366003"/>
    </source>
</evidence>
<evidence type="ECO:0000256" key="2">
    <source>
        <dbReference type="ARBA" id="ARBA00009152"/>
    </source>
</evidence>
<proteinExistence type="inferred from homology"/>
<sequence>MLADYHAHSEFSDDSWYPMTDVCRDAIRHNIDELCFTDHVDYGIKLDVEQYQADHSAARMHKNPDGVLEPLLNVDYERYFPAIEAVREQFAQLGSGRHLGGLTIKTGLELGVQTQYIAEYQTLMRRYASRMDFALLSVHQVDNLEFWTGEFMEGRSQAEYNQTYYHELLSVVEKFKDYSVLAHLDLIKRYELELVGAENLYPFENIRDMVAAILEQAIADGKGIELNTSSFRYGLPDLTPCTEILELYRDLGGRIITIGSDSHRESNLGAYIGLAKKRLLSLGYQQYCTFDAWEPVFHSLEE</sequence>
<dbReference type="PANTHER" id="PTHR21039">
    <property type="entry name" value="HISTIDINOL PHOSPHATASE-RELATED"/>
    <property type="match status" value="1"/>
</dbReference>
<dbReference type="RefSeq" id="WP_002562827.1">
    <property type="nucleotide sequence ID" value="NZ_CALJSN010000007.1"/>
</dbReference>
<accession>A0AB38A6W8</accession>
<comment type="catalytic activity">
    <reaction evidence="7 8">
        <text>L-histidinol phosphate + H2O = L-histidinol + phosphate</text>
        <dbReference type="Rhea" id="RHEA:14465"/>
        <dbReference type="ChEBI" id="CHEBI:15377"/>
        <dbReference type="ChEBI" id="CHEBI:43474"/>
        <dbReference type="ChEBI" id="CHEBI:57699"/>
        <dbReference type="ChEBI" id="CHEBI:57980"/>
        <dbReference type="EC" id="3.1.3.15"/>
    </reaction>
</comment>
<reference evidence="10 11" key="1">
    <citation type="submission" date="2016-10" db="EMBL/GenBank/DDBJ databases">
        <authorList>
            <person name="Varghese N."/>
            <person name="Submissions S."/>
        </authorList>
    </citation>
    <scope>NUCLEOTIDE SEQUENCE [LARGE SCALE GENOMIC DNA]</scope>
    <source>
        <strain evidence="10 11">DSM 20586</strain>
    </source>
</reference>
<keyword evidence="6 8" id="KW-0368">Histidine biosynthesis</keyword>
<evidence type="ECO:0000256" key="3">
    <source>
        <dbReference type="ARBA" id="ARBA00013085"/>
    </source>
</evidence>
<name>A0AB38A6W8_9ACTN</name>
<dbReference type="Pfam" id="PF02811">
    <property type="entry name" value="PHP"/>
    <property type="match status" value="1"/>
</dbReference>
<dbReference type="InterPro" id="IPR016195">
    <property type="entry name" value="Pol/histidinol_Pase-like"/>
</dbReference>
<gene>
    <name evidence="10" type="ORF">SAMN04489746_1016</name>
</gene>
<dbReference type="InterPro" id="IPR010140">
    <property type="entry name" value="Histidinol_P_phosphatase_HisJ"/>
</dbReference>
<evidence type="ECO:0000256" key="5">
    <source>
        <dbReference type="ARBA" id="ARBA00022801"/>
    </source>
</evidence>
<dbReference type="SUPFAM" id="SSF89550">
    <property type="entry name" value="PHP domain-like"/>
    <property type="match status" value="1"/>
</dbReference>